<feature type="region of interest" description="Disordered" evidence="1">
    <location>
        <begin position="62"/>
        <end position="143"/>
    </location>
</feature>
<dbReference type="AlphaFoldDB" id="A0A1J8Q6M0"/>
<sequence>MKFEIEWKSSHYHSDGRRRSRPKPSIFHGWIVKWRATFSGNEPLRTQGIREMREAKVLQEYKRQRKAAKRAKKGPARSGLFSLFGSSNAKKRKPHRPATLTRGSQSSRGSARGTLSRRPTGQSSRHPSYSSRRDVVRMKSSKK</sequence>
<keyword evidence="3" id="KW-1185">Reference proteome</keyword>
<proteinExistence type="predicted"/>
<evidence type="ECO:0000256" key="1">
    <source>
        <dbReference type="SAM" id="MobiDB-lite"/>
    </source>
</evidence>
<protein>
    <submittedName>
        <fullName evidence="2">Uncharacterized protein</fullName>
    </submittedName>
</protein>
<evidence type="ECO:0000313" key="3">
    <source>
        <dbReference type="Proteomes" id="UP000183567"/>
    </source>
</evidence>
<dbReference type="OrthoDB" id="3256715at2759"/>
<feature type="compositionally biased region" description="Low complexity" evidence="1">
    <location>
        <begin position="102"/>
        <end position="113"/>
    </location>
</feature>
<name>A0A1J8Q6M0_9AGAM</name>
<feature type="region of interest" description="Disordered" evidence="1">
    <location>
        <begin position="1"/>
        <end position="24"/>
    </location>
</feature>
<accession>A0A1J8Q6M0</accession>
<dbReference type="EMBL" id="LVVM01005972">
    <property type="protein sequence ID" value="OJA09297.1"/>
    <property type="molecule type" value="Genomic_DNA"/>
</dbReference>
<feature type="compositionally biased region" description="Basic residues" evidence="1">
    <location>
        <begin position="63"/>
        <end position="75"/>
    </location>
</feature>
<feature type="compositionally biased region" description="Basic and acidic residues" evidence="1">
    <location>
        <begin position="1"/>
        <end position="17"/>
    </location>
</feature>
<comment type="caution">
    <text evidence="2">The sequence shown here is derived from an EMBL/GenBank/DDBJ whole genome shotgun (WGS) entry which is preliminary data.</text>
</comment>
<organism evidence="2 3">
    <name type="scientific">Rhizopogon vesiculosus</name>
    <dbReference type="NCBI Taxonomy" id="180088"/>
    <lineage>
        <taxon>Eukaryota</taxon>
        <taxon>Fungi</taxon>
        <taxon>Dikarya</taxon>
        <taxon>Basidiomycota</taxon>
        <taxon>Agaricomycotina</taxon>
        <taxon>Agaricomycetes</taxon>
        <taxon>Agaricomycetidae</taxon>
        <taxon>Boletales</taxon>
        <taxon>Suillineae</taxon>
        <taxon>Rhizopogonaceae</taxon>
        <taxon>Rhizopogon</taxon>
    </lineage>
</organism>
<reference evidence="2 3" key="1">
    <citation type="submission" date="2016-03" db="EMBL/GenBank/DDBJ databases">
        <title>Comparative genomics of the ectomycorrhizal sister species Rhizopogon vinicolor and Rhizopogon vesiculosus (Basidiomycota: Boletales) reveals a divergence of the mating type B locus.</title>
        <authorList>
            <person name="Mujic A.B."/>
            <person name="Kuo A."/>
            <person name="Tritt A."/>
            <person name="Lipzen A."/>
            <person name="Chen C."/>
            <person name="Johnson J."/>
            <person name="Sharma A."/>
            <person name="Barry K."/>
            <person name="Grigoriev I.V."/>
            <person name="Spatafora J.W."/>
        </authorList>
    </citation>
    <scope>NUCLEOTIDE SEQUENCE [LARGE SCALE GENOMIC DNA]</scope>
    <source>
        <strain evidence="2 3">AM-OR11-056</strain>
    </source>
</reference>
<gene>
    <name evidence="2" type="ORF">AZE42_03119</name>
</gene>
<feature type="compositionally biased region" description="Polar residues" evidence="1">
    <location>
        <begin position="117"/>
        <end position="130"/>
    </location>
</feature>
<evidence type="ECO:0000313" key="2">
    <source>
        <dbReference type="EMBL" id="OJA09297.1"/>
    </source>
</evidence>
<dbReference type="Proteomes" id="UP000183567">
    <property type="component" value="Unassembled WGS sequence"/>
</dbReference>